<dbReference type="InterPro" id="IPR000203">
    <property type="entry name" value="GPS"/>
</dbReference>
<dbReference type="PROSITE" id="PS50221">
    <property type="entry name" value="GAIN_B"/>
    <property type="match status" value="1"/>
</dbReference>
<dbReference type="EMBL" id="MRZV01000218">
    <property type="protein sequence ID" value="PIK55366.1"/>
    <property type="molecule type" value="Genomic_DNA"/>
</dbReference>
<dbReference type="OrthoDB" id="10037534at2759"/>
<dbReference type="GO" id="GO:0007166">
    <property type="term" value="P:cell surface receptor signaling pathway"/>
    <property type="evidence" value="ECO:0007669"/>
    <property type="project" value="InterPro"/>
</dbReference>
<keyword evidence="4 6" id="KW-0472">Membrane</keyword>
<dbReference type="InterPro" id="IPR017981">
    <property type="entry name" value="GPCR_2-like_7TM"/>
</dbReference>
<keyword evidence="5" id="KW-1015">Disulfide bond</keyword>
<gene>
    <name evidence="9" type="ORF">BSL78_07736</name>
</gene>
<sequence>MESSSCRRDKINLNLFLIVLVIVSFAAINVKAVIHLPEGIRIVNVTMETDTHQVILGERHNITVELTIHNEYDDLTGNVTSNHRWKVDMWMSQRPDGAGEKISYVKQLLSNSQKRKSLNSYYPFIFSDLVYELNLWSTPCRKIKYLCTSFGVRDDTLNVSQIISCKDAPVCKDGIVVDGLSFTYEPSYIPTLTVGDAVNLSITATVDYDRDVSGDVTSSLNPLWRIIVWMSDHHSGGGKRYSIKRNVIPSHLRGQGLVVGDEFSFTDMHYSFNPDVLTNRQMDYICMKFRLIDTADYVILSRPNSIVRSACLPGPFYNVKIPASPPSASTEPGLESDAVHTKTPLVASRDTPSIVPETDVQTFTDGQTTEQLLLKSTELGRFEDTALLSGRTPPSLSVSEPAYGVIDSYDVSSGSSETSSIFEDTAIGTKSHTPEYPEVTGNVIVMSLPVTPKGRLPVLVDRLGRTIVNEGEMTQQQVDNVLNIMQNISLFRHIPEKIAVDVIHHISDFIDTATLAPLSNISHISERLNQILDNIYLDGGNKFHVVSKNMKVSSFKINTSKDAKSSSRNFLSFGQVYPTGSSTSQMGHNPIDIQSQKILQDGVEAGFFVPRKALPLLEDDTDVTVGGQRVTSLSHVVSLAFQVPKASSQGSRICVWWDFVLNSGQGGWSKEGCNVSMATDEHVICHCNHLTNFAVLMMPVDESHPLILDRITEVGCALSILSLGLTLLTYLTFKKLMPTTAQLILIQWVLALLCLYTTFLFGIDYVTHPITCQVVAALLHFFTLAYICWTSVEALQMYFVIVQTMNGLPRARKFIPWSTAYAWVSLKGWGWRWVEMEVGVWVGIGLFSTTRIDVLLRSTDTDRCHFAVQRRCFLLIMYRINYTRPKVTMMRRDRKKLDFATVKAKQAMTIAILVGVTWIIGFFATEGRNFVFVLAFCICNSFTGVIVFLLFCLLRKEVHHKWKEMLQCGCCFVKQDQFRRRGFSDTSSVARQSCTVRTHSISLEFMPKTMIVDLSSPTISDCLESPLTDKSDLF</sequence>
<evidence type="ECO:0000256" key="1">
    <source>
        <dbReference type="ARBA" id="ARBA00004141"/>
    </source>
</evidence>
<keyword evidence="3 6" id="KW-1133">Transmembrane helix</keyword>
<dbReference type="STRING" id="307972.A0A2G8L528"/>
<dbReference type="PRINTS" id="PR00249">
    <property type="entry name" value="GPCRSECRETIN"/>
</dbReference>
<feature type="transmembrane region" description="Helical" evidence="6">
    <location>
        <begin position="12"/>
        <end position="34"/>
    </location>
</feature>
<feature type="domain" description="G-protein coupled receptors family 2 profile 2" evidence="8">
    <location>
        <begin position="708"/>
        <end position="955"/>
    </location>
</feature>
<dbReference type="InterPro" id="IPR046338">
    <property type="entry name" value="GAIN_dom_sf"/>
</dbReference>
<dbReference type="Pfam" id="PF00002">
    <property type="entry name" value="7tm_2"/>
    <property type="match status" value="1"/>
</dbReference>
<dbReference type="GO" id="GO:0004930">
    <property type="term" value="F:G protein-coupled receptor activity"/>
    <property type="evidence" value="ECO:0007669"/>
    <property type="project" value="InterPro"/>
</dbReference>
<dbReference type="InterPro" id="IPR053066">
    <property type="entry name" value="ADGR_G7"/>
</dbReference>
<feature type="transmembrane region" description="Helical" evidence="6">
    <location>
        <begin position="904"/>
        <end position="924"/>
    </location>
</feature>
<keyword evidence="2 6" id="KW-0812">Transmembrane</keyword>
<dbReference type="Pfam" id="PF01825">
    <property type="entry name" value="GPS"/>
    <property type="match status" value="1"/>
</dbReference>
<dbReference type="Gene3D" id="2.60.220.50">
    <property type="match status" value="1"/>
</dbReference>
<name>A0A2G8L528_STIJA</name>
<dbReference type="InterPro" id="IPR057244">
    <property type="entry name" value="GAIN_B"/>
</dbReference>
<evidence type="ECO:0000313" key="9">
    <source>
        <dbReference type="EMBL" id="PIK55366.1"/>
    </source>
</evidence>
<feature type="transmembrane region" description="Helical" evidence="6">
    <location>
        <begin position="775"/>
        <end position="802"/>
    </location>
</feature>
<feature type="domain" description="GAIN-B" evidence="7">
    <location>
        <begin position="541"/>
        <end position="703"/>
    </location>
</feature>
<proteinExistence type="predicted"/>
<dbReference type="AlphaFoldDB" id="A0A2G8L528"/>
<keyword evidence="10" id="KW-1185">Reference proteome</keyword>
<dbReference type="PROSITE" id="PS50261">
    <property type="entry name" value="G_PROTEIN_RECEP_F2_4"/>
    <property type="match status" value="1"/>
</dbReference>
<feature type="transmembrane region" description="Helical" evidence="6">
    <location>
        <begin position="711"/>
        <end position="731"/>
    </location>
</feature>
<evidence type="ECO:0000259" key="8">
    <source>
        <dbReference type="PROSITE" id="PS50261"/>
    </source>
</evidence>
<evidence type="ECO:0000256" key="3">
    <source>
        <dbReference type="ARBA" id="ARBA00022989"/>
    </source>
</evidence>
<evidence type="ECO:0000256" key="4">
    <source>
        <dbReference type="ARBA" id="ARBA00023136"/>
    </source>
</evidence>
<dbReference type="PANTHER" id="PTHR47767:SF1">
    <property type="entry name" value="ADHESION G PROTEIN-COUPLED RECEPTOR G7"/>
    <property type="match status" value="1"/>
</dbReference>
<dbReference type="SMART" id="SM00303">
    <property type="entry name" value="GPS"/>
    <property type="match status" value="1"/>
</dbReference>
<evidence type="ECO:0000313" key="10">
    <source>
        <dbReference type="Proteomes" id="UP000230750"/>
    </source>
</evidence>
<comment type="subcellular location">
    <subcellularLocation>
        <location evidence="1">Membrane</location>
        <topology evidence="1">Multi-pass membrane protein</topology>
    </subcellularLocation>
</comment>
<feature type="transmembrane region" description="Helical" evidence="6">
    <location>
        <begin position="743"/>
        <end position="763"/>
    </location>
</feature>
<evidence type="ECO:0000256" key="2">
    <source>
        <dbReference type="ARBA" id="ARBA00022692"/>
    </source>
</evidence>
<accession>A0A2G8L528</accession>
<comment type="caution">
    <text evidence="9">The sequence shown here is derived from an EMBL/GenBank/DDBJ whole genome shotgun (WGS) entry which is preliminary data.</text>
</comment>
<dbReference type="Proteomes" id="UP000230750">
    <property type="component" value="Unassembled WGS sequence"/>
</dbReference>
<evidence type="ECO:0000256" key="6">
    <source>
        <dbReference type="SAM" id="Phobius"/>
    </source>
</evidence>
<dbReference type="PANTHER" id="PTHR47767">
    <property type="entry name" value="ADHESION G PROTEIN-COUPLED RECEPTOR G7"/>
    <property type="match status" value="1"/>
</dbReference>
<protein>
    <recommendedName>
        <fullName evidence="11">G-protein coupled receptor</fullName>
    </recommendedName>
</protein>
<evidence type="ECO:0008006" key="11">
    <source>
        <dbReference type="Google" id="ProtNLM"/>
    </source>
</evidence>
<reference evidence="9 10" key="1">
    <citation type="journal article" date="2017" name="PLoS Biol.">
        <title>The sea cucumber genome provides insights into morphological evolution and visceral regeneration.</title>
        <authorList>
            <person name="Zhang X."/>
            <person name="Sun L."/>
            <person name="Yuan J."/>
            <person name="Sun Y."/>
            <person name="Gao Y."/>
            <person name="Zhang L."/>
            <person name="Li S."/>
            <person name="Dai H."/>
            <person name="Hamel J.F."/>
            <person name="Liu C."/>
            <person name="Yu Y."/>
            <person name="Liu S."/>
            <person name="Lin W."/>
            <person name="Guo K."/>
            <person name="Jin S."/>
            <person name="Xu P."/>
            <person name="Storey K.B."/>
            <person name="Huan P."/>
            <person name="Zhang T."/>
            <person name="Zhou Y."/>
            <person name="Zhang J."/>
            <person name="Lin C."/>
            <person name="Li X."/>
            <person name="Xing L."/>
            <person name="Huo D."/>
            <person name="Sun M."/>
            <person name="Wang L."/>
            <person name="Mercier A."/>
            <person name="Li F."/>
            <person name="Yang H."/>
            <person name="Xiang J."/>
        </authorList>
    </citation>
    <scope>NUCLEOTIDE SEQUENCE [LARGE SCALE GENOMIC DNA]</scope>
    <source>
        <strain evidence="9">Shaxun</strain>
        <tissue evidence="9">Muscle</tissue>
    </source>
</reference>
<evidence type="ECO:0000256" key="5">
    <source>
        <dbReference type="ARBA" id="ARBA00023157"/>
    </source>
</evidence>
<dbReference type="InterPro" id="IPR000832">
    <property type="entry name" value="GPCR_2_secretin-like"/>
</dbReference>
<organism evidence="9 10">
    <name type="scientific">Stichopus japonicus</name>
    <name type="common">Sea cucumber</name>
    <dbReference type="NCBI Taxonomy" id="307972"/>
    <lineage>
        <taxon>Eukaryota</taxon>
        <taxon>Metazoa</taxon>
        <taxon>Echinodermata</taxon>
        <taxon>Eleutherozoa</taxon>
        <taxon>Echinozoa</taxon>
        <taxon>Holothuroidea</taxon>
        <taxon>Aspidochirotacea</taxon>
        <taxon>Aspidochirotida</taxon>
        <taxon>Stichopodidae</taxon>
        <taxon>Apostichopus</taxon>
    </lineage>
</organism>
<feature type="transmembrane region" description="Helical" evidence="6">
    <location>
        <begin position="930"/>
        <end position="954"/>
    </location>
</feature>
<dbReference type="GO" id="GO:0016020">
    <property type="term" value="C:membrane"/>
    <property type="evidence" value="ECO:0007669"/>
    <property type="project" value="UniProtKB-SubCell"/>
</dbReference>
<dbReference type="Gene3D" id="1.20.1070.10">
    <property type="entry name" value="Rhodopsin 7-helix transmembrane proteins"/>
    <property type="match status" value="1"/>
</dbReference>
<evidence type="ECO:0000259" key="7">
    <source>
        <dbReference type="PROSITE" id="PS50221"/>
    </source>
</evidence>